<dbReference type="EMBL" id="PRDL01000001">
    <property type="protein sequence ID" value="MBE8716536.1"/>
    <property type="molecule type" value="Genomic_DNA"/>
</dbReference>
<organism evidence="1 2">
    <name type="scientific">Cellvibrio polysaccharolyticus</name>
    <dbReference type="NCBI Taxonomy" id="2082724"/>
    <lineage>
        <taxon>Bacteria</taxon>
        <taxon>Pseudomonadati</taxon>
        <taxon>Pseudomonadota</taxon>
        <taxon>Gammaproteobacteria</taxon>
        <taxon>Cellvibrionales</taxon>
        <taxon>Cellvibrionaceae</taxon>
        <taxon>Cellvibrio</taxon>
    </lineage>
</organism>
<dbReference type="Proteomes" id="UP000652567">
    <property type="component" value="Unassembled WGS sequence"/>
</dbReference>
<dbReference type="RefSeq" id="WP_193907701.1">
    <property type="nucleotide sequence ID" value="NZ_PRDL01000001.1"/>
</dbReference>
<dbReference type="AlphaFoldDB" id="A0A928V0F1"/>
<protein>
    <submittedName>
        <fullName evidence="1">DUF4868 domain-containing protein</fullName>
    </submittedName>
</protein>
<evidence type="ECO:0000313" key="2">
    <source>
        <dbReference type="Proteomes" id="UP000652567"/>
    </source>
</evidence>
<dbReference type="InterPro" id="IPR032359">
    <property type="entry name" value="KwaB-like"/>
</dbReference>
<comment type="caution">
    <text evidence="1">The sequence shown here is derived from an EMBL/GenBank/DDBJ whole genome shotgun (WGS) entry which is preliminary data.</text>
</comment>
<keyword evidence="2" id="KW-1185">Reference proteome</keyword>
<accession>A0A928V0F1</accession>
<dbReference type="Pfam" id="PF16162">
    <property type="entry name" value="KwaB"/>
    <property type="match status" value="1"/>
</dbReference>
<sequence>MTDFLDWRGFNYQEANVQLWVFKKSATDARFRAWHVRTDEIIETLFRQTIMESIVKTTEAIGYSPISQNNESSCLTHSLAESDGLTALLGAVDAPETENTDAQLKHIKGAAGYLVKFQYGNNTVYAVRKTAPSWRPKVRSSLINAVFQNGALSATPEESFYFDSYFDFYCINETVFVKSKRAYESTMSEKKIYQKNFEDLVVDPDFNSIFSDIQPLKEYVGTNAIHLRRITVIQSKALYLRPNFPQRLQHVNQSRGFGLNFDDSGKLVVCENTAKTVMQVLLDHRLLSEITEIIYDVPDAEAV</sequence>
<proteinExistence type="predicted"/>
<evidence type="ECO:0000313" key="1">
    <source>
        <dbReference type="EMBL" id="MBE8716536.1"/>
    </source>
</evidence>
<gene>
    <name evidence="1" type="ORF">C4F51_04960</name>
</gene>
<reference evidence="1" key="1">
    <citation type="submission" date="2018-07" db="EMBL/GenBank/DDBJ databases">
        <title>Genome assembly of strain Ka43.</title>
        <authorList>
            <person name="Kukolya J."/>
            <person name="Nagy I."/>
            <person name="Horvath B."/>
            <person name="Toth A."/>
        </authorList>
    </citation>
    <scope>NUCLEOTIDE SEQUENCE</scope>
    <source>
        <strain evidence="1">KB43</strain>
    </source>
</reference>
<name>A0A928V0F1_9GAMM</name>